<protein>
    <recommendedName>
        <fullName evidence="2">FAD dependent oxidoreductase domain-containing protein</fullName>
    </recommendedName>
</protein>
<dbReference type="Proteomes" id="UP000294847">
    <property type="component" value="Chromosome 4"/>
</dbReference>
<proteinExistence type="predicted"/>
<reference evidence="3 4" key="1">
    <citation type="journal article" date="2019" name="Mol. Biol. Evol.">
        <title>Blast fungal genomes show frequent chromosomal changes, gene gains and losses, and effector gene turnover.</title>
        <authorList>
            <person name="Gomez Luciano L.B."/>
            <person name="Jason Tsai I."/>
            <person name="Chuma I."/>
            <person name="Tosa Y."/>
            <person name="Chen Y.H."/>
            <person name="Li J.Y."/>
            <person name="Li M.Y."/>
            <person name="Jade Lu M.Y."/>
            <person name="Nakayashiki H."/>
            <person name="Li W.H."/>
        </authorList>
    </citation>
    <scope>NUCLEOTIDE SEQUENCE [LARGE SCALE GENOMIC DNA]</scope>
    <source>
        <strain evidence="3">MZ5-1-6</strain>
    </source>
</reference>
<keyword evidence="1" id="KW-0732">Signal</keyword>
<dbReference type="Pfam" id="PF01266">
    <property type="entry name" value="DAO"/>
    <property type="match status" value="1"/>
</dbReference>
<evidence type="ECO:0000313" key="4">
    <source>
        <dbReference type="Proteomes" id="UP000294847"/>
    </source>
</evidence>
<dbReference type="Gene3D" id="3.30.9.10">
    <property type="entry name" value="D-Amino Acid Oxidase, subunit A, domain 2"/>
    <property type="match status" value="1"/>
</dbReference>
<accession>A0A4P7NI37</accession>
<dbReference type="Gene3D" id="3.50.50.60">
    <property type="entry name" value="FAD/NAD(P)-binding domain"/>
    <property type="match status" value="1"/>
</dbReference>
<organism evidence="3 4">
    <name type="scientific">Pyricularia oryzae</name>
    <name type="common">Rice blast fungus</name>
    <name type="synonym">Magnaporthe oryzae</name>
    <dbReference type="NCBI Taxonomy" id="318829"/>
    <lineage>
        <taxon>Eukaryota</taxon>
        <taxon>Fungi</taxon>
        <taxon>Dikarya</taxon>
        <taxon>Ascomycota</taxon>
        <taxon>Pezizomycotina</taxon>
        <taxon>Sordariomycetes</taxon>
        <taxon>Sordariomycetidae</taxon>
        <taxon>Magnaporthales</taxon>
        <taxon>Pyriculariaceae</taxon>
        <taxon>Pyricularia</taxon>
    </lineage>
</organism>
<feature type="signal peptide" evidence="1">
    <location>
        <begin position="1"/>
        <end position="21"/>
    </location>
</feature>
<gene>
    <name evidence="3" type="ORF">PoMZ_08607</name>
</gene>
<dbReference type="PANTHER" id="PTHR13847:SF284">
    <property type="entry name" value="FAD DEPENDENT OXIDOREDUCTASE DOMAIN-CONTAINING PROTEIN"/>
    <property type="match status" value="1"/>
</dbReference>
<dbReference type="GO" id="GO:0005737">
    <property type="term" value="C:cytoplasm"/>
    <property type="evidence" value="ECO:0007669"/>
    <property type="project" value="TreeGrafter"/>
</dbReference>
<dbReference type="InterPro" id="IPR006076">
    <property type="entry name" value="FAD-dep_OxRdtase"/>
</dbReference>
<evidence type="ECO:0000259" key="2">
    <source>
        <dbReference type="Pfam" id="PF01266"/>
    </source>
</evidence>
<dbReference type="EMBL" id="CP034207">
    <property type="protein sequence ID" value="QBZ61653.1"/>
    <property type="molecule type" value="Genomic_DNA"/>
</dbReference>
<sequence length="498" mass="54063">MWSPQLLTLVASSSFLTPTLSHVIKRLESASSPPTCNTSIISLDGFPMPNPTKSFWQDPPHRIANLRSTPDLPTDETFDYVIIGSGISGAATAHKLLTRDPSLSILMLEARAAASGASGRNGGHAKTGDYKKIKEWIELYGEDEALKVAKLEQDCVDDVRDFVLSHNVSSGWRDVETADLYYTHEEFDKAVETVEFQQALEARRPKDVPQGNPRRILRGQEARDHSQWPEILGAVTYTGHTQNPYMTVCAMLELSLAQGLNLQTHTMALQLTPVSGPDDANPSTWEVKTDRGTVKGSKVVLATNGFTPALHPGFRATQFLQPGRSQVSAVRPSADTSANPVFKRSYSYGDDPTGGGYYITARQPGDAGAGAVIYGGGQVFSPSGERNVTDDTVVNDKIAHFLRSAGRVSFGRENWGESTESLGDWTGITCYTSDGLPVVGPVPGEEGLFASVCMNGHGMAWAFRSAEALVEMMEEGKPPVWFPAPFDIKRAWKGKNLA</sequence>
<feature type="chain" id="PRO_5020704656" description="FAD dependent oxidoreductase domain-containing protein" evidence="1">
    <location>
        <begin position="22"/>
        <end position="498"/>
    </location>
</feature>
<evidence type="ECO:0000313" key="3">
    <source>
        <dbReference type="EMBL" id="QBZ61653.1"/>
    </source>
</evidence>
<dbReference type="SUPFAM" id="SSF51905">
    <property type="entry name" value="FAD/NAD(P)-binding domain"/>
    <property type="match status" value="1"/>
</dbReference>
<dbReference type="AlphaFoldDB" id="A0A4P7NI37"/>
<feature type="domain" description="FAD dependent oxidoreductase" evidence="2">
    <location>
        <begin position="79"/>
        <end position="472"/>
    </location>
</feature>
<evidence type="ECO:0000256" key="1">
    <source>
        <dbReference type="SAM" id="SignalP"/>
    </source>
</evidence>
<dbReference type="InterPro" id="IPR036188">
    <property type="entry name" value="FAD/NAD-bd_sf"/>
</dbReference>
<name>A0A4P7NI37_PYROR</name>
<dbReference type="PANTHER" id="PTHR13847">
    <property type="entry name" value="SARCOSINE DEHYDROGENASE-RELATED"/>
    <property type="match status" value="1"/>
</dbReference>